<dbReference type="GO" id="GO:0005886">
    <property type="term" value="C:plasma membrane"/>
    <property type="evidence" value="ECO:0007669"/>
    <property type="project" value="UniProtKB-SubCell"/>
</dbReference>
<evidence type="ECO:0000313" key="9">
    <source>
        <dbReference type="EMBL" id="TDT34471.1"/>
    </source>
</evidence>
<feature type="region of interest" description="Disordered" evidence="6">
    <location>
        <begin position="65"/>
        <end position="84"/>
    </location>
</feature>
<comment type="subcellular location">
    <subcellularLocation>
        <location evidence="1">Cell membrane</location>
        <topology evidence="1">Multi-pass membrane protein</topology>
    </subcellularLocation>
</comment>
<gene>
    <name evidence="9" type="ORF">CLV29_2137</name>
</gene>
<evidence type="ECO:0000256" key="7">
    <source>
        <dbReference type="SAM" id="Phobius"/>
    </source>
</evidence>
<dbReference type="OrthoDB" id="3298527at2"/>
<evidence type="ECO:0000256" key="1">
    <source>
        <dbReference type="ARBA" id="ARBA00004651"/>
    </source>
</evidence>
<feature type="domain" description="Cardiolipin synthase N-terminal" evidence="8">
    <location>
        <begin position="12"/>
        <end position="57"/>
    </location>
</feature>
<comment type="caution">
    <text evidence="9">The sequence shown here is derived from an EMBL/GenBank/DDBJ whole genome shotgun (WGS) entry which is preliminary data.</text>
</comment>
<feature type="transmembrane region" description="Helical" evidence="7">
    <location>
        <begin position="7"/>
        <end position="23"/>
    </location>
</feature>
<dbReference type="Proteomes" id="UP000295371">
    <property type="component" value="Unassembled WGS sequence"/>
</dbReference>
<dbReference type="Pfam" id="PF13396">
    <property type="entry name" value="PLDc_N"/>
    <property type="match status" value="1"/>
</dbReference>
<keyword evidence="2" id="KW-1003">Cell membrane</keyword>
<keyword evidence="10" id="KW-1185">Reference proteome</keyword>
<feature type="transmembrane region" description="Helical" evidence="7">
    <location>
        <begin position="35"/>
        <end position="55"/>
    </location>
</feature>
<name>A0A4R7JA79_9ACTN</name>
<reference evidence="9 10" key="1">
    <citation type="submission" date="2019-03" db="EMBL/GenBank/DDBJ databases">
        <title>Genomic Encyclopedia of Archaeal and Bacterial Type Strains, Phase II (KMG-II): from individual species to whole genera.</title>
        <authorList>
            <person name="Goeker M."/>
        </authorList>
    </citation>
    <scope>NUCLEOTIDE SEQUENCE [LARGE SCALE GENOMIC DNA]</scope>
    <source>
        <strain evidence="9 10">DSM 24323</strain>
    </source>
</reference>
<evidence type="ECO:0000256" key="3">
    <source>
        <dbReference type="ARBA" id="ARBA00022692"/>
    </source>
</evidence>
<keyword evidence="3 7" id="KW-0812">Transmembrane</keyword>
<proteinExistence type="predicted"/>
<evidence type="ECO:0000256" key="4">
    <source>
        <dbReference type="ARBA" id="ARBA00022989"/>
    </source>
</evidence>
<evidence type="ECO:0000259" key="8">
    <source>
        <dbReference type="Pfam" id="PF13396"/>
    </source>
</evidence>
<evidence type="ECO:0000256" key="6">
    <source>
        <dbReference type="SAM" id="MobiDB-lite"/>
    </source>
</evidence>
<organism evidence="9 10">
    <name type="scientific">Naumannella halotolerans</name>
    <dbReference type="NCBI Taxonomy" id="993414"/>
    <lineage>
        <taxon>Bacteria</taxon>
        <taxon>Bacillati</taxon>
        <taxon>Actinomycetota</taxon>
        <taxon>Actinomycetes</taxon>
        <taxon>Propionibacteriales</taxon>
        <taxon>Propionibacteriaceae</taxon>
        <taxon>Naumannella</taxon>
    </lineage>
</organism>
<dbReference type="RefSeq" id="WP_133754838.1">
    <property type="nucleotide sequence ID" value="NZ_CP171129.1"/>
</dbReference>
<evidence type="ECO:0000256" key="2">
    <source>
        <dbReference type="ARBA" id="ARBA00022475"/>
    </source>
</evidence>
<evidence type="ECO:0000256" key="5">
    <source>
        <dbReference type="ARBA" id="ARBA00023136"/>
    </source>
</evidence>
<dbReference type="EMBL" id="SOAW01000001">
    <property type="protein sequence ID" value="TDT34471.1"/>
    <property type="molecule type" value="Genomic_DNA"/>
</dbReference>
<accession>A0A4R7JA79</accession>
<keyword evidence="5 7" id="KW-0472">Membrane</keyword>
<dbReference type="InterPro" id="IPR027379">
    <property type="entry name" value="CLS_N"/>
</dbReference>
<sequence>MIRYLPIVVAVALMIFCIVEVAQSPKDAVRLMPRWLWFFAIVLLPVVGAILWLVFGRPTARTLAENDQTKPASPDDDPDFLRRL</sequence>
<evidence type="ECO:0000313" key="10">
    <source>
        <dbReference type="Proteomes" id="UP000295371"/>
    </source>
</evidence>
<dbReference type="AlphaFoldDB" id="A0A4R7JA79"/>
<keyword evidence="4 7" id="KW-1133">Transmembrane helix</keyword>
<protein>
    <submittedName>
        <fullName evidence="9">Phospholipase D-like protein</fullName>
    </submittedName>
</protein>